<proteinExistence type="inferred from homology"/>
<dbReference type="GO" id="GO:0004777">
    <property type="term" value="F:succinate-semialdehyde dehydrogenase (NAD+) activity"/>
    <property type="evidence" value="ECO:0007669"/>
    <property type="project" value="TreeGrafter"/>
</dbReference>
<sequence length="454" mass="50033">MMKSVNPVTGESFQNYEIFSEKGVEKIINSVDKSWHSWRKTSFFHRSQMMQNLASLLKSKKEELARLMAHEMGKVLHEGIAEIEKCAWVCEYYAENAESFLENEIIDSDFSSSYVSYQPIGTILAVMPWNFPFWQVFRFAAPTVMAGNTAVLKHASNVPGCALAIEDLFREAGFPENVFRTLLIGSKQVESVIKHHAIKAVSLTGSTPAGKSVASVAGSVMKKCVLELGGSDPYLILEDADLVSAAKTCATGRLVNAGQSCIGAKRFIVTETVYPEFLEYFTQEMMKAEYGDPCEPEITMGPLARIDLRDELHRQVTDSVKMGAEVIIGGEKPNMKGAFYPPTILENVNPGMPAYDEELFGPVASVIRVKNETEAIRVANDSVFGLGAAVFTRDLKKGERIAETQLQAGCCFVNDFVKSDPRIPFGGIKESGFGRELSSHGIKEFMNVKTVAVK</sequence>
<dbReference type="FunFam" id="3.40.605.10:FF:000012">
    <property type="entry name" value="NAD-dependent succinate-semialdehyde dehydrogenase"/>
    <property type="match status" value="1"/>
</dbReference>
<dbReference type="AlphaFoldDB" id="A0A1M6F9R7"/>
<organism evidence="5 6">
    <name type="scientific">Tangfeifania diversioriginum</name>
    <dbReference type="NCBI Taxonomy" id="1168035"/>
    <lineage>
        <taxon>Bacteria</taxon>
        <taxon>Pseudomonadati</taxon>
        <taxon>Bacteroidota</taxon>
        <taxon>Bacteroidia</taxon>
        <taxon>Marinilabiliales</taxon>
        <taxon>Prolixibacteraceae</taxon>
        <taxon>Tangfeifania</taxon>
    </lineage>
</organism>
<dbReference type="Pfam" id="PF00171">
    <property type="entry name" value="Aldedh"/>
    <property type="match status" value="1"/>
</dbReference>
<keyword evidence="6" id="KW-1185">Reference proteome</keyword>
<keyword evidence="2" id="KW-0521">NADP</keyword>
<dbReference type="PANTHER" id="PTHR43217:SF1">
    <property type="entry name" value="SUCCINATE SEMIALDEHYDE DEHYDROGENASE [NAD(P)+] SAD"/>
    <property type="match status" value="1"/>
</dbReference>
<feature type="domain" description="Aldehyde dehydrogenase" evidence="4">
    <location>
        <begin position="2"/>
        <end position="451"/>
    </location>
</feature>
<dbReference type="GO" id="GO:0004030">
    <property type="term" value="F:aldehyde dehydrogenase [NAD(P)+] activity"/>
    <property type="evidence" value="ECO:0007669"/>
    <property type="project" value="InterPro"/>
</dbReference>
<reference evidence="5 6" key="1">
    <citation type="submission" date="2016-11" db="EMBL/GenBank/DDBJ databases">
        <authorList>
            <person name="Jaros S."/>
            <person name="Januszkiewicz K."/>
            <person name="Wedrychowicz H."/>
        </authorList>
    </citation>
    <scope>NUCLEOTIDE SEQUENCE [LARGE SCALE GENOMIC DNA]</scope>
    <source>
        <strain evidence="5 6">DSM 27063</strain>
    </source>
</reference>
<dbReference type="RefSeq" id="WP_217652660.1">
    <property type="nucleotide sequence ID" value="NZ_FQZE01000008.1"/>
</dbReference>
<name>A0A1M6F9R7_9BACT</name>
<comment type="similarity">
    <text evidence="1">Belongs to the aldehyde dehydrogenase family.</text>
</comment>
<dbReference type="Proteomes" id="UP000184050">
    <property type="component" value="Unassembled WGS sequence"/>
</dbReference>
<dbReference type="InterPro" id="IPR015590">
    <property type="entry name" value="Aldehyde_DH_dom"/>
</dbReference>
<gene>
    <name evidence="5" type="ORF">SAMN05444280_10883</name>
</gene>
<dbReference type="EMBL" id="FQZE01000008">
    <property type="protein sequence ID" value="SHI94422.1"/>
    <property type="molecule type" value="Genomic_DNA"/>
</dbReference>
<dbReference type="InterPro" id="IPR044148">
    <property type="entry name" value="ALDH_GabD1-like"/>
</dbReference>
<dbReference type="CDD" id="cd07100">
    <property type="entry name" value="ALDH_SSADH1_GabD1"/>
    <property type="match status" value="1"/>
</dbReference>
<evidence type="ECO:0000256" key="1">
    <source>
        <dbReference type="ARBA" id="ARBA00009986"/>
    </source>
</evidence>
<evidence type="ECO:0000256" key="3">
    <source>
        <dbReference type="ARBA" id="ARBA00023002"/>
    </source>
</evidence>
<accession>A0A1M6F9R7</accession>
<protein>
    <submittedName>
        <fullName evidence="5">Succinate-semialdehyde dehydrogenase / glutarate-semialdehyde dehydrogenase</fullName>
    </submittedName>
</protein>
<dbReference type="InterPro" id="IPR016162">
    <property type="entry name" value="Ald_DH_N"/>
</dbReference>
<dbReference type="Gene3D" id="3.40.309.10">
    <property type="entry name" value="Aldehyde Dehydrogenase, Chain A, domain 2"/>
    <property type="match status" value="1"/>
</dbReference>
<dbReference type="FunFam" id="3.40.309.10:FF:000010">
    <property type="entry name" value="Gamma-aminobutyraldehyde dehydrogenase"/>
    <property type="match status" value="1"/>
</dbReference>
<evidence type="ECO:0000256" key="2">
    <source>
        <dbReference type="ARBA" id="ARBA00022857"/>
    </source>
</evidence>
<evidence type="ECO:0000259" key="4">
    <source>
        <dbReference type="Pfam" id="PF00171"/>
    </source>
</evidence>
<dbReference type="InterPro" id="IPR047110">
    <property type="entry name" value="GABD/Sad-like"/>
</dbReference>
<keyword evidence="3" id="KW-0560">Oxidoreductase</keyword>
<dbReference type="Gene3D" id="3.40.605.10">
    <property type="entry name" value="Aldehyde Dehydrogenase, Chain A, domain 1"/>
    <property type="match status" value="1"/>
</dbReference>
<dbReference type="SUPFAM" id="SSF53720">
    <property type="entry name" value="ALDH-like"/>
    <property type="match status" value="1"/>
</dbReference>
<dbReference type="InterPro" id="IPR016160">
    <property type="entry name" value="Ald_DH_CS_CYS"/>
</dbReference>
<evidence type="ECO:0000313" key="5">
    <source>
        <dbReference type="EMBL" id="SHI94422.1"/>
    </source>
</evidence>
<dbReference type="PROSITE" id="PS00070">
    <property type="entry name" value="ALDEHYDE_DEHYDR_CYS"/>
    <property type="match status" value="1"/>
</dbReference>
<dbReference type="PANTHER" id="PTHR43217">
    <property type="entry name" value="SUCCINATE SEMIALDEHYDE DEHYDROGENASE [NAD(P)+] SAD"/>
    <property type="match status" value="1"/>
</dbReference>
<dbReference type="STRING" id="1168035.SAMN05444280_10883"/>
<dbReference type="InterPro" id="IPR016163">
    <property type="entry name" value="Ald_DH_C"/>
</dbReference>
<evidence type="ECO:0000313" key="6">
    <source>
        <dbReference type="Proteomes" id="UP000184050"/>
    </source>
</evidence>
<dbReference type="InterPro" id="IPR016161">
    <property type="entry name" value="Ald_DH/histidinol_DH"/>
</dbReference>